<sequence>MFFAISVAVAFLLAVALGRSRWRTRLPPGPRRVPIFGNALSIPVNDAWLQFAQWRKEHGSLVYLELLGQPALVLNTHRAAIDLLTRRARIYSDRPWNYVAAQLLTGGHFMPFMDHNDRWRGMRRASQEGLRKATVARYRQIQYRESIRAVIGLLVSPAHWEEHLLTNSASVILSSVYGSPPTAMTDPIVRTSTGFTERLARAVYPGAYLVETIPFLRFVPFWAAPWKRNALRSYQSDSKLFYALFENGRLINPVGSTPFARIAAEHMDSGALSSQDAAWLCATMFTAGVETTSASLCWFVLAMILHPQVQASAQDELERVVGSTRLPSYDDMEKLPYIRAIIREVLRWRPPLPLGLPHRLSEDDVYDGFHIPSGTLCIANVWEINHDKDVWGDDADNFRPQRHLDDDGNLDRTVFTGHDDQHGSFGFGRRICIGRHFAADTLFITCATILWACNLKPETLESGAAAMPSDYAHPATGMTLHPAPFKCKIEPRNPDVSHRLQVEREALQTL</sequence>
<evidence type="ECO:0000256" key="9">
    <source>
        <dbReference type="ARBA" id="ARBA00023002"/>
    </source>
</evidence>
<accession>A0A165J2H4</accession>
<evidence type="ECO:0000256" key="15">
    <source>
        <dbReference type="SAM" id="SignalP"/>
    </source>
</evidence>
<dbReference type="InterPro" id="IPR017972">
    <property type="entry name" value="Cyt_P450_CS"/>
</dbReference>
<dbReference type="GO" id="GO:0004497">
    <property type="term" value="F:monooxygenase activity"/>
    <property type="evidence" value="ECO:0007669"/>
    <property type="project" value="UniProtKB-KW"/>
</dbReference>
<dbReference type="AlphaFoldDB" id="A0A165J2H4"/>
<evidence type="ECO:0000313" key="17">
    <source>
        <dbReference type="Proteomes" id="UP000077266"/>
    </source>
</evidence>
<evidence type="ECO:0000256" key="12">
    <source>
        <dbReference type="ARBA" id="ARBA00023136"/>
    </source>
</evidence>
<dbReference type="PANTHER" id="PTHR46300:SF2">
    <property type="entry name" value="CYTOCHROME P450 MONOOXYGENASE ALNH-RELATED"/>
    <property type="match status" value="1"/>
</dbReference>
<dbReference type="InParanoid" id="A0A165J2H4"/>
<evidence type="ECO:0000256" key="3">
    <source>
        <dbReference type="ARBA" id="ARBA00005179"/>
    </source>
</evidence>
<dbReference type="PRINTS" id="PR00463">
    <property type="entry name" value="EP450I"/>
</dbReference>
<feature type="chain" id="PRO_5007859705" evidence="15">
    <location>
        <begin position="19"/>
        <end position="510"/>
    </location>
</feature>
<dbReference type="SUPFAM" id="SSF48264">
    <property type="entry name" value="Cytochrome P450"/>
    <property type="match status" value="1"/>
</dbReference>
<organism evidence="16 17">
    <name type="scientific">Exidia glandulosa HHB12029</name>
    <dbReference type="NCBI Taxonomy" id="1314781"/>
    <lineage>
        <taxon>Eukaryota</taxon>
        <taxon>Fungi</taxon>
        <taxon>Dikarya</taxon>
        <taxon>Basidiomycota</taxon>
        <taxon>Agaricomycotina</taxon>
        <taxon>Agaricomycetes</taxon>
        <taxon>Auriculariales</taxon>
        <taxon>Exidiaceae</taxon>
        <taxon>Exidia</taxon>
    </lineage>
</organism>
<feature type="binding site" description="axial binding residue" evidence="13">
    <location>
        <position position="432"/>
    </location>
    <ligand>
        <name>heme</name>
        <dbReference type="ChEBI" id="CHEBI:30413"/>
    </ligand>
    <ligandPart>
        <name>Fe</name>
        <dbReference type="ChEBI" id="CHEBI:18248"/>
    </ligandPart>
</feature>
<reference evidence="16 17" key="1">
    <citation type="journal article" date="2016" name="Mol. Biol. Evol.">
        <title>Comparative Genomics of Early-Diverging Mushroom-Forming Fungi Provides Insights into the Origins of Lignocellulose Decay Capabilities.</title>
        <authorList>
            <person name="Nagy L.G."/>
            <person name="Riley R."/>
            <person name="Tritt A."/>
            <person name="Adam C."/>
            <person name="Daum C."/>
            <person name="Floudas D."/>
            <person name="Sun H."/>
            <person name="Yadav J.S."/>
            <person name="Pangilinan J."/>
            <person name="Larsson K.H."/>
            <person name="Matsuura K."/>
            <person name="Barry K."/>
            <person name="Labutti K."/>
            <person name="Kuo R."/>
            <person name="Ohm R.A."/>
            <person name="Bhattacharya S.S."/>
            <person name="Shirouzu T."/>
            <person name="Yoshinaga Y."/>
            <person name="Martin F.M."/>
            <person name="Grigoriev I.V."/>
            <person name="Hibbett D.S."/>
        </authorList>
    </citation>
    <scope>NUCLEOTIDE SEQUENCE [LARGE SCALE GENOMIC DNA]</scope>
    <source>
        <strain evidence="16 17">HHB12029</strain>
    </source>
</reference>
<keyword evidence="6" id="KW-0812">Transmembrane</keyword>
<proteinExistence type="inferred from homology"/>
<feature type="signal peptide" evidence="15">
    <location>
        <begin position="1"/>
        <end position="18"/>
    </location>
</feature>
<keyword evidence="9 14" id="KW-0560">Oxidoreductase</keyword>
<comment type="cofactor">
    <cofactor evidence="1 13">
        <name>heme</name>
        <dbReference type="ChEBI" id="CHEBI:30413"/>
    </cofactor>
</comment>
<dbReference type="Proteomes" id="UP000077266">
    <property type="component" value="Unassembled WGS sequence"/>
</dbReference>
<keyword evidence="8" id="KW-1133">Transmembrane helix</keyword>
<evidence type="ECO:0000256" key="11">
    <source>
        <dbReference type="ARBA" id="ARBA00023033"/>
    </source>
</evidence>
<dbReference type="OrthoDB" id="2789670at2759"/>
<dbReference type="PRINTS" id="PR00385">
    <property type="entry name" value="P450"/>
</dbReference>
<dbReference type="CDD" id="cd11065">
    <property type="entry name" value="CYP64-like"/>
    <property type="match status" value="1"/>
</dbReference>
<dbReference type="STRING" id="1314781.A0A165J2H4"/>
<protein>
    <submittedName>
        <fullName evidence="16">Cytochrome P450</fullName>
    </submittedName>
</protein>
<dbReference type="EMBL" id="KV425976">
    <property type="protein sequence ID" value="KZV94234.1"/>
    <property type="molecule type" value="Genomic_DNA"/>
</dbReference>
<dbReference type="InterPro" id="IPR050364">
    <property type="entry name" value="Cytochrome_P450_fung"/>
</dbReference>
<dbReference type="Pfam" id="PF00067">
    <property type="entry name" value="p450"/>
    <property type="match status" value="1"/>
</dbReference>
<dbReference type="Gene3D" id="1.10.630.10">
    <property type="entry name" value="Cytochrome P450"/>
    <property type="match status" value="1"/>
</dbReference>
<gene>
    <name evidence="16" type="ORF">EXIGLDRAFT_645321</name>
</gene>
<dbReference type="InterPro" id="IPR001128">
    <property type="entry name" value="Cyt_P450"/>
</dbReference>
<evidence type="ECO:0000313" key="16">
    <source>
        <dbReference type="EMBL" id="KZV94234.1"/>
    </source>
</evidence>
<evidence type="ECO:0000256" key="1">
    <source>
        <dbReference type="ARBA" id="ARBA00001971"/>
    </source>
</evidence>
<dbReference type="PANTHER" id="PTHR46300">
    <property type="entry name" value="P450, PUTATIVE (EUROFUNG)-RELATED-RELATED"/>
    <property type="match status" value="1"/>
</dbReference>
<dbReference type="GO" id="GO:0020037">
    <property type="term" value="F:heme binding"/>
    <property type="evidence" value="ECO:0007669"/>
    <property type="project" value="InterPro"/>
</dbReference>
<evidence type="ECO:0000256" key="14">
    <source>
        <dbReference type="RuleBase" id="RU000461"/>
    </source>
</evidence>
<evidence type="ECO:0000256" key="13">
    <source>
        <dbReference type="PIRSR" id="PIRSR602401-1"/>
    </source>
</evidence>
<evidence type="ECO:0000256" key="10">
    <source>
        <dbReference type="ARBA" id="ARBA00023004"/>
    </source>
</evidence>
<dbReference type="InterPro" id="IPR036396">
    <property type="entry name" value="Cyt_P450_sf"/>
</dbReference>
<comment type="subcellular location">
    <subcellularLocation>
        <location evidence="2">Membrane</location>
    </subcellularLocation>
</comment>
<keyword evidence="11 14" id="KW-0503">Monooxygenase</keyword>
<name>A0A165J2H4_EXIGL</name>
<dbReference type="PROSITE" id="PS00086">
    <property type="entry name" value="CYTOCHROME_P450"/>
    <property type="match status" value="1"/>
</dbReference>
<keyword evidence="17" id="KW-1185">Reference proteome</keyword>
<evidence type="ECO:0000256" key="6">
    <source>
        <dbReference type="ARBA" id="ARBA00022692"/>
    </source>
</evidence>
<comment type="pathway">
    <text evidence="3">Secondary metabolite biosynthesis.</text>
</comment>
<comment type="similarity">
    <text evidence="4 14">Belongs to the cytochrome P450 family.</text>
</comment>
<evidence type="ECO:0000256" key="8">
    <source>
        <dbReference type="ARBA" id="ARBA00022989"/>
    </source>
</evidence>
<evidence type="ECO:0000256" key="4">
    <source>
        <dbReference type="ARBA" id="ARBA00010617"/>
    </source>
</evidence>
<dbReference type="GO" id="GO:0016020">
    <property type="term" value="C:membrane"/>
    <property type="evidence" value="ECO:0007669"/>
    <property type="project" value="UniProtKB-SubCell"/>
</dbReference>
<evidence type="ECO:0000256" key="5">
    <source>
        <dbReference type="ARBA" id="ARBA00022617"/>
    </source>
</evidence>
<keyword evidence="12" id="KW-0472">Membrane</keyword>
<keyword evidence="5 13" id="KW-0349">Heme</keyword>
<keyword evidence="7 13" id="KW-0479">Metal-binding</keyword>
<evidence type="ECO:0000256" key="2">
    <source>
        <dbReference type="ARBA" id="ARBA00004370"/>
    </source>
</evidence>
<dbReference type="GO" id="GO:0005506">
    <property type="term" value="F:iron ion binding"/>
    <property type="evidence" value="ECO:0007669"/>
    <property type="project" value="InterPro"/>
</dbReference>
<evidence type="ECO:0000256" key="7">
    <source>
        <dbReference type="ARBA" id="ARBA00022723"/>
    </source>
</evidence>
<keyword evidence="10 13" id="KW-0408">Iron</keyword>
<dbReference type="GO" id="GO:0016705">
    <property type="term" value="F:oxidoreductase activity, acting on paired donors, with incorporation or reduction of molecular oxygen"/>
    <property type="evidence" value="ECO:0007669"/>
    <property type="project" value="InterPro"/>
</dbReference>
<keyword evidence="15" id="KW-0732">Signal</keyword>
<dbReference type="InterPro" id="IPR002401">
    <property type="entry name" value="Cyt_P450_E_grp-I"/>
</dbReference>